<evidence type="ECO:0000256" key="10">
    <source>
        <dbReference type="PROSITE-ProRule" id="PRU00089"/>
    </source>
</evidence>
<dbReference type="Proteomes" id="UP000515152">
    <property type="component" value="Chromosome 14"/>
</dbReference>
<evidence type="ECO:0000256" key="1">
    <source>
        <dbReference type="ARBA" id="ARBA00004123"/>
    </source>
</evidence>
<dbReference type="CTD" id="1112"/>
<evidence type="ECO:0000256" key="5">
    <source>
        <dbReference type="ARBA" id="ARBA00023163"/>
    </source>
</evidence>
<evidence type="ECO:0000256" key="8">
    <source>
        <dbReference type="ARBA" id="ARBA00034657"/>
    </source>
</evidence>
<feature type="region of interest" description="Disordered" evidence="11">
    <location>
        <begin position="367"/>
        <end position="406"/>
    </location>
</feature>
<reference evidence="14 15" key="1">
    <citation type="submission" date="2025-04" db="UniProtKB">
        <authorList>
            <consortium name="RefSeq"/>
        </authorList>
    </citation>
    <scope>IDENTIFICATION</scope>
</reference>
<keyword evidence="4 10" id="KW-0238">DNA-binding</keyword>
<name>A0A6P3W8U3_CLUHA</name>
<dbReference type="OrthoDB" id="5954824at2759"/>
<dbReference type="InterPro" id="IPR047404">
    <property type="entry name" value="FH_FOXN3"/>
</dbReference>
<evidence type="ECO:0000313" key="18">
    <source>
        <dbReference type="RefSeq" id="XP_031436413.1"/>
    </source>
</evidence>
<evidence type="ECO:0000313" key="16">
    <source>
        <dbReference type="RefSeq" id="XP_031436411.1"/>
    </source>
</evidence>
<dbReference type="RefSeq" id="XP_012692319.1">
    <property type="nucleotide sequence ID" value="XM_012836865.3"/>
</dbReference>
<evidence type="ECO:0000313" key="17">
    <source>
        <dbReference type="RefSeq" id="XP_031436412.1"/>
    </source>
</evidence>
<dbReference type="SMART" id="SM00339">
    <property type="entry name" value="FH"/>
    <property type="match status" value="1"/>
</dbReference>
<comment type="function">
    <text evidence="8">Acts as a transcriptional repressor. May be involved in DNA damage-inducible cell cycle arrests (checkpoints).</text>
</comment>
<dbReference type="KEGG" id="char:105908364"/>
<dbReference type="InterPro" id="IPR036388">
    <property type="entry name" value="WH-like_DNA-bd_sf"/>
</dbReference>
<dbReference type="InterPro" id="IPR001766">
    <property type="entry name" value="Fork_head_dom"/>
</dbReference>
<dbReference type="CDD" id="cd20059">
    <property type="entry name" value="FH_FOXN3"/>
    <property type="match status" value="1"/>
</dbReference>
<dbReference type="InterPro" id="IPR018122">
    <property type="entry name" value="TF_fork_head_CS_1"/>
</dbReference>
<dbReference type="Gene3D" id="1.10.10.10">
    <property type="entry name" value="Winged helix-like DNA-binding domain superfamily/Winged helix DNA-binding domain"/>
    <property type="match status" value="1"/>
</dbReference>
<evidence type="ECO:0000313" key="13">
    <source>
        <dbReference type="Proteomes" id="UP000515152"/>
    </source>
</evidence>
<evidence type="ECO:0000313" key="14">
    <source>
        <dbReference type="RefSeq" id="XP_012692318.1"/>
    </source>
</evidence>
<keyword evidence="13" id="KW-1185">Reference proteome</keyword>
<dbReference type="FunFam" id="1.10.10.10:FF:000167">
    <property type="entry name" value="forkhead box protein N3 isoform X1"/>
    <property type="match status" value="1"/>
</dbReference>
<dbReference type="RefSeq" id="XP_031436412.1">
    <property type="nucleotide sequence ID" value="XM_031580552.2"/>
</dbReference>
<keyword evidence="3" id="KW-0805">Transcription regulation</keyword>
<dbReference type="InterPro" id="IPR030456">
    <property type="entry name" value="TF_fork_head_CS_2"/>
</dbReference>
<dbReference type="PANTHER" id="PTHR13962:SF32">
    <property type="entry name" value="FORKHEAD BOX PROTEIN N3"/>
    <property type="match status" value="1"/>
</dbReference>
<evidence type="ECO:0000256" key="3">
    <source>
        <dbReference type="ARBA" id="ARBA00023015"/>
    </source>
</evidence>
<comment type="subcellular location">
    <subcellularLocation>
        <location evidence="1 10">Nucleus</location>
    </subcellularLocation>
</comment>
<evidence type="ECO:0000256" key="2">
    <source>
        <dbReference type="ARBA" id="ARBA00022491"/>
    </source>
</evidence>
<dbReference type="InterPro" id="IPR036390">
    <property type="entry name" value="WH_DNA-bd_sf"/>
</dbReference>
<feature type="domain" description="Fork-head" evidence="12">
    <location>
        <begin position="119"/>
        <end position="206"/>
    </location>
</feature>
<dbReference type="RefSeq" id="XP_031436411.1">
    <property type="nucleotide sequence ID" value="XM_031580551.2"/>
</dbReference>
<dbReference type="PROSITE" id="PS00657">
    <property type="entry name" value="FORK_HEAD_1"/>
    <property type="match status" value="1"/>
</dbReference>
<dbReference type="GO" id="GO:0003700">
    <property type="term" value="F:DNA-binding transcription factor activity"/>
    <property type="evidence" value="ECO:0007669"/>
    <property type="project" value="InterPro"/>
</dbReference>
<keyword evidence="2" id="KW-0678">Repressor</keyword>
<dbReference type="PANTHER" id="PTHR13962">
    <property type="entry name" value="FORKHEAD BOX PROTEIN N3-LIKE PROTEIN-RELATED"/>
    <property type="match status" value="1"/>
</dbReference>
<feature type="region of interest" description="Disordered" evidence="11">
    <location>
        <begin position="294"/>
        <end position="350"/>
    </location>
</feature>
<dbReference type="AlphaFoldDB" id="A0A6P3W8U3"/>
<evidence type="ECO:0000256" key="4">
    <source>
        <dbReference type="ARBA" id="ARBA00023125"/>
    </source>
</evidence>
<protein>
    <recommendedName>
        <fullName evidence="9">Forkhead box protein N3</fullName>
    </recommendedName>
</protein>
<dbReference type="GO" id="GO:0000987">
    <property type="term" value="F:cis-regulatory region sequence-specific DNA binding"/>
    <property type="evidence" value="ECO:0007669"/>
    <property type="project" value="TreeGrafter"/>
</dbReference>
<proteinExistence type="predicted"/>
<sequence>MGPVMPPSKKSEGSGVSVATGLSRLYASSLLEAEEMDLTLPPPPPPPLPPAGLKTEKTAGEDEELTNLNWLHESKNLLNSFGDPVLRSVSPVQELDEDAPPSPAQSDLAYDAKQNPNCKPPYSFSCLIFMAIEDAPAKRLPVKDIYNWILEHFPYFANAPTGWKNSVRHNLSLNKCFKKVDKDRSQSIGKGSLWCIDPEYRQNLIQALKKTPYHPYSQGFASPPASPQGYQSMSSPPMWPGSSFFRKNKGVLLQVPQGVIQNGARMVSQSLFPSIRTLPIRSVFAGCRMRSDSEPLCDSPLVGSDPKEDHNYSSGLKGGDSPDSAPREGSEASFHGNEAGSDTEDDGKIKKEPREWSVDAFALAQHKKRQLFPPKVRGQRVAGDTLPLKKRRTEKPPESDDEEMKEAAGSLLHLAGVRACLNNITNRTAKGQKEQKESMKT</sequence>
<dbReference type="RefSeq" id="XP_031436413.1">
    <property type="nucleotide sequence ID" value="XM_031580553.2"/>
</dbReference>
<gene>
    <name evidence="14 15 16 17 18" type="primary">foxn3</name>
</gene>
<feature type="region of interest" description="Disordered" evidence="11">
    <location>
        <begin position="33"/>
        <end position="63"/>
    </location>
</feature>
<dbReference type="GeneTree" id="ENSGT00940000166774"/>
<dbReference type="PROSITE" id="PS50039">
    <property type="entry name" value="FORK_HEAD_3"/>
    <property type="match status" value="1"/>
</dbReference>
<dbReference type="RefSeq" id="XP_012692318.1">
    <property type="nucleotide sequence ID" value="XM_012836864.3"/>
</dbReference>
<dbReference type="GeneID" id="105908364"/>
<evidence type="ECO:0000256" key="6">
    <source>
        <dbReference type="ARBA" id="ARBA00023242"/>
    </source>
</evidence>
<dbReference type="InterPro" id="IPR047119">
    <property type="entry name" value="FOXN2/3-like"/>
</dbReference>
<feature type="compositionally biased region" description="Pro residues" evidence="11">
    <location>
        <begin position="40"/>
        <end position="50"/>
    </location>
</feature>
<keyword evidence="6 10" id="KW-0539">Nucleus</keyword>
<accession>A0A6P3W8U3</accession>
<evidence type="ECO:0000256" key="9">
    <source>
        <dbReference type="ARBA" id="ARBA00034870"/>
    </source>
</evidence>
<evidence type="ECO:0000256" key="11">
    <source>
        <dbReference type="SAM" id="MobiDB-lite"/>
    </source>
</evidence>
<keyword evidence="7" id="KW-0131">Cell cycle</keyword>
<dbReference type="SUPFAM" id="SSF46785">
    <property type="entry name" value="Winged helix' DNA-binding domain"/>
    <property type="match status" value="1"/>
</dbReference>
<feature type="DNA-binding region" description="Fork-head" evidence="10">
    <location>
        <begin position="119"/>
        <end position="206"/>
    </location>
</feature>
<keyword evidence="5" id="KW-0804">Transcription</keyword>
<evidence type="ECO:0000259" key="12">
    <source>
        <dbReference type="PROSITE" id="PS50039"/>
    </source>
</evidence>
<dbReference type="PRINTS" id="PR00053">
    <property type="entry name" value="FORKHEAD"/>
</dbReference>
<dbReference type="Pfam" id="PF00250">
    <property type="entry name" value="Forkhead"/>
    <property type="match status" value="1"/>
</dbReference>
<organism evidence="13 15">
    <name type="scientific">Clupea harengus</name>
    <name type="common">Atlantic herring</name>
    <dbReference type="NCBI Taxonomy" id="7950"/>
    <lineage>
        <taxon>Eukaryota</taxon>
        <taxon>Metazoa</taxon>
        <taxon>Chordata</taxon>
        <taxon>Craniata</taxon>
        <taxon>Vertebrata</taxon>
        <taxon>Euteleostomi</taxon>
        <taxon>Actinopterygii</taxon>
        <taxon>Neopterygii</taxon>
        <taxon>Teleostei</taxon>
        <taxon>Clupei</taxon>
        <taxon>Clupeiformes</taxon>
        <taxon>Clupeoidei</taxon>
        <taxon>Clupeidae</taxon>
        <taxon>Clupea</taxon>
    </lineage>
</organism>
<evidence type="ECO:0000256" key="7">
    <source>
        <dbReference type="ARBA" id="ARBA00023306"/>
    </source>
</evidence>
<dbReference type="GO" id="GO:0005634">
    <property type="term" value="C:nucleus"/>
    <property type="evidence" value="ECO:0007669"/>
    <property type="project" value="UniProtKB-SubCell"/>
</dbReference>
<evidence type="ECO:0000313" key="15">
    <source>
        <dbReference type="RefSeq" id="XP_012692319.1"/>
    </source>
</evidence>
<dbReference type="PROSITE" id="PS00658">
    <property type="entry name" value="FORK_HEAD_2"/>
    <property type="match status" value="1"/>
</dbReference>